<dbReference type="Proteomes" id="UP000219353">
    <property type="component" value="Unassembled WGS sequence"/>
</dbReference>
<dbReference type="GO" id="GO:0005886">
    <property type="term" value="C:plasma membrane"/>
    <property type="evidence" value="ECO:0007669"/>
    <property type="project" value="TreeGrafter"/>
</dbReference>
<reference evidence="3" key="1">
    <citation type="submission" date="2017-09" db="EMBL/GenBank/DDBJ databases">
        <authorList>
            <person name="Varghese N."/>
            <person name="Submissions S."/>
        </authorList>
    </citation>
    <scope>NUCLEOTIDE SEQUENCE [LARGE SCALE GENOMIC DNA]</scope>
    <source>
        <strain evidence="3">CGMCC 1.12461</strain>
    </source>
</reference>
<dbReference type="EMBL" id="OBEB01000004">
    <property type="protein sequence ID" value="SNY53449.1"/>
    <property type="molecule type" value="Genomic_DNA"/>
</dbReference>
<dbReference type="AlphaFoldDB" id="A0A285IZH3"/>
<evidence type="ECO:0000313" key="3">
    <source>
        <dbReference type="Proteomes" id="UP000219353"/>
    </source>
</evidence>
<dbReference type="InterPro" id="IPR007360">
    <property type="entry name" value="SirB"/>
</dbReference>
<feature type="transmembrane region" description="Helical" evidence="1">
    <location>
        <begin position="6"/>
        <end position="24"/>
    </location>
</feature>
<gene>
    <name evidence="2" type="ORF">SAMN06297280_2429</name>
</gene>
<keyword evidence="1" id="KW-1133">Transmembrane helix</keyword>
<keyword evidence="1" id="KW-0812">Transmembrane</keyword>
<dbReference type="PANTHER" id="PTHR39594">
    <property type="entry name" value="PROTEIN YCHQ"/>
    <property type="match status" value="1"/>
</dbReference>
<accession>A0A285IZH3</accession>
<evidence type="ECO:0000313" key="2">
    <source>
        <dbReference type="EMBL" id="SNY53449.1"/>
    </source>
</evidence>
<feature type="transmembrane region" description="Helical" evidence="1">
    <location>
        <begin position="70"/>
        <end position="89"/>
    </location>
</feature>
<feature type="transmembrane region" description="Helical" evidence="1">
    <location>
        <begin position="45"/>
        <end position="64"/>
    </location>
</feature>
<sequence length="125" mass="14096">MYMAFKHLHLLMVVLSVILLFIRFGMMLKGSPLLQTKLLKVGPHLVDTLLILSAIALMLTINQYPFVNSWLTEKFIALLAYIALAVMALRGRTIAIRWLCFLGSLGWLGLMVRVALSKQPVFLPL</sequence>
<dbReference type="RefSeq" id="WP_097111646.1">
    <property type="nucleotide sequence ID" value="NZ_OBEB01000004.1"/>
</dbReference>
<organism evidence="2 3">
    <name type="scientific">Arsukibacterium tuosuense</name>
    <dbReference type="NCBI Taxonomy" id="1323745"/>
    <lineage>
        <taxon>Bacteria</taxon>
        <taxon>Pseudomonadati</taxon>
        <taxon>Pseudomonadota</taxon>
        <taxon>Gammaproteobacteria</taxon>
        <taxon>Chromatiales</taxon>
        <taxon>Chromatiaceae</taxon>
        <taxon>Arsukibacterium</taxon>
    </lineage>
</organism>
<dbReference type="PANTHER" id="PTHR39594:SF1">
    <property type="entry name" value="PROTEIN YCHQ"/>
    <property type="match status" value="1"/>
</dbReference>
<name>A0A285IZH3_9GAMM</name>
<feature type="transmembrane region" description="Helical" evidence="1">
    <location>
        <begin position="96"/>
        <end position="116"/>
    </location>
</feature>
<dbReference type="OrthoDB" id="5588650at2"/>
<dbReference type="Pfam" id="PF04247">
    <property type="entry name" value="SirB"/>
    <property type="match status" value="1"/>
</dbReference>
<keyword evidence="1" id="KW-0472">Membrane</keyword>
<protein>
    <submittedName>
        <fullName evidence="2">Uncharacterized membrane protein SirB2</fullName>
    </submittedName>
</protein>
<evidence type="ECO:0000256" key="1">
    <source>
        <dbReference type="SAM" id="Phobius"/>
    </source>
</evidence>
<proteinExistence type="predicted"/>
<keyword evidence="3" id="KW-1185">Reference proteome</keyword>